<evidence type="ECO:0000313" key="14">
    <source>
        <dbReference type="Proteomes" id="UP000813444"/>
    </source>
</evidence>
<evidence type="ECO:0000259" key="12">
    <source>
        <dbReference type="PROSITE" id="PS00486"/>
    </source>
</evidence>
<dbReference type="Gene3D" id="3.40.50.300">
    <property type="entry name" value="P-loop containing nucleotide triphosphate hydrolases"/>
    <property type="match status" value="1"/>
</dbReference>
<evidence type="ECO:0000256" key="11">
    <source>
        <dbReference type="ARBA" id="ARBA00077470"/>
    </source>
</evidence>
<dbReference type="CDD" id="cd03281">
    <property type="entry name" value="ABC_MSH5_euk"/>
    <property type="match status" value="1"/>
</dbReference>
<sequence length="762" mass="83433">MAGAIFSTHDGILKVLNDVPMAGLDLCEQLLTNVQPTTVLVSARAPELLLDYLERRLKPETNNDVLYQDNTGSVASHFILRAMPSSDFSYDAACERLAGLDACTLDEVKAVFTATGSDSSTERIEVTADTVKTSESHRFRMMRCGSLIHLDSRVSVGCAGAVLADIHRRRSTCFLPDGQATEALFHVTKVAMFSMEDYMLVDGDTLLSLQIVQSELHPNSQAWGLSPNGSATKESLSVYGLFHTFACDTHWEALQVVHGIQPQSLMAVGELVNRTIDFEQSKSRQRPSIKAGINRQLDELKRQYDGMGSFLTEAVNRVNWRLPEWARCHIKSCIFLPQLGFFIVVEADPSTGESRYEGEGTSGDTWDKTFTAGSDVCYKNDYMRELDHHYGDMYCQIGDMEVELIQGLATSVLQHEKTLVAASQLCGEFDALRALALGAGKYRWVAPRMTNENILCIKGGRHPLQELVVPSFVSNDCFLEDPEVPHQEDHRGSKAIVLTGPNHSGKSIYLKQAAIIVYLAHIGSFVPAEHATIGLTDKILTRLSTRESAGRTDSAFATDLAQVTRAMRCSTPQSLILVDEFGKGTSNDDGAGLLAGLLEHFSSLGDEMPRVLLATHFHELIEGGFLDGICNLSFFHMSVESNWEISGSEDHITYLFKLTPGVSSSSFGSKCAALNGVPAAIVERSETICSLLARNEDLVSACAQLSDDEEKRLQEAEAVARLFIQQDLSTRDGATEEGNNSGSYLKAILQHMLPSASDGQPV</sequence>
<evidence type="ECO:0000256" key="1">
    <source>
        <dbReference type="ARBA" id="ARBA00004123"/>
    </source>
</evidence>
<dbReference type="Proteomes" id="UP000813444">
    <property type="component" value="Unassembled WGS sequence"/>
</dbReference>
<evidence type="ECO:0000256" key="9">
    <source>
        <dbReference type="ARBA" id="ARBA00023254"/>
    </source>
</evidence>
<evidence type="ECO:0000256" key="8">
    <source>
        <dbReference type="ARBA" id="ARBA00023242"/>
    </source>
</evidence>
<dbReference type="AlphaFoldDB" id="A0A8K0T450"/>
<dbReference type="InterPro" id="IPR036187">
    <property type="entry name" value="DNA_mismatch_repair_MutS_sf"/>
</dbReference>
<dbReference type="InterPro" id="IPR000432">
    <property type="entry name" value="DNA_mismatch_repair_MutS_C"/>
</dbReference>
<dbReference type="InterPro" id="IPR045076">
    <property type="entry name" value="MutS"/>
</dbReference>
<dbReference type="GO" id="GO:0005634">
    <property type="term" value="C:nucleus"/>
    <property type="evidence" value="ECO:0007669"/>
    <property type="project" value="UniProtKB-SubCell"/>
</dbReference>
<evidence type="ECO:0000256" key="5">
    <source>
        <dbReference type="ARBA" id="ARBA00022741"/>
    </source>
</evidence>
<feature type="domain" description="DNA mismatch repair proteins mutS family" evidence="12">
    <location>
        <begin position="574"/>
        <end position="590"/>
    </location>
</feature>
<name>A0A8K0T450_9HYPO</name>
<comment type="similarity">
    <text evidence="3">Belongs to the DNA mismatch repair MutS family.</text>
</comment>
<proteinExistence type="inferred from homology"/>
<dbReference type="PANTHER" id="PTHR11361:SF20">
    <property type="entry name" value="MUTS PROTEIN HOMOLOG 5"/>
    <property type="match status" value="1"/>
</dbReference>
<evidence type="ECO:0000256" key="4">
    <source>
        <dbReference type="ARBA" id="ARBA00022454"/>
    </source>
</evidence>
<dbReference type="OrthoDB" id="29596at2759"/>
<evidence type="ECO:0000256" key="7">
    <source>
        <dbReference type="ARBA" id="ARBA00023125"/>
    </source>
</evidence>
<dbReference type="SMART" id="SM00534">
    <property type="entry name" value="MUTSac"/>
    <property type="match status" value="1"/>
</dbReference>
<keyword evidence="8" id="KW-0539">Nucleus</keyword>
<dbReference type="FunFam" id="3.40.50.300:FF:001067">
    <property type="entry name" value="DNA mismatch repair protein MSH5"/>
    <property type="match status" value="1"/>
</dbReference>
<dbReference type="GO" id="GO:0005524">
    <property type="term" value="F:ATP binding"/>
    <property type="evidence" value="ECO:0007669"/>
    <property type="project" value="UniProtKB-KW"/>
</dbReference>
<evidence type="ECO:0000256" key="10">
    <source>
        <dbReference type="ARBA" id="ARBA00073549"/>
    </source>
</evidence>
<organism evidence="13 14">
    <name type="scientific">Stachybotrys elegans</name>
    <dbReference type="NCBI Taxonomy" id="80388"/>
    <lineage>
        <taxon>Eukaryota</taxon>
        <taxon>Fungi</taxon>
        <taxon>Dikarya</taxon>
        <taxon>Ascomycota</taxon>
        <taxon>Pezizomycotina</taxon>
        <taxon>Sordariomycetes</taxon>
        <taxon>Hypocreomycetidae</taxon>
        <taxon>Hypocreales</taxon>
        <taxon>Stachybotryaceae</taxon>
        <taxon>Stachybotrys</taxon>
    </lineage>
</organism>
<evidence type="ECO:0000256" key="3">
    <source>
        <dbReference type="ARBA" id="ARBA00006271"/>
    </source>
</evidence>
<keyword evidence="7" id="KW-0238">DNA-binding</keyword>
<dbReference type="GO" id="GO:0006298">
    <property type="term" value="P:mismatch repair"/>
    <property type="evidence" value="ECO:0007669"/>
    <property type="project" value="InterPro"/>
</dbReference>
<dbReference type="InterPro" id="IPR027417">
    <property type="entry name" value="P-loop_NTPase"/>
</dbReference>
<comment type="subcellular location">
    <subcellularLocation>
        <location evidence="2">Chromosome</location>
    </subcellularLocation>
    <subcellularLocation>
        <location evidence="1">Nucleus</location>
    </subcellularLocation>
</comment>
<dbReference type="GO" id="GO:0140664">
    <property type="term" value="F:ATP-dependent DNA damage sensor activity"/>
    <property type="evidence" value="ECO:0007669"/>
    <property type="project" value="InterPro"/>
</dbReference>
<evidence type="ECO:0000256" key="2">
    <source>
        <dbReference type="ARBA" id="ARBA00004286"/>
    </source>
</evidence>
<accession>A0A8K0T450</accession>
<dbReference type="Gene3D" id="1.10.1420.10">
    <property type="match status" value="2"/>
</dbReference>
<dbReference type="SUPFAM" id="SSF48334">
    <property type="entry name" value="DNA repair protein MutS, domain III"/>
    <property type="match status" value="1"/>
</dbReference>
<dbReference type="GO" id="GO:0030983">
    <property type="term" value="F:mismatched DNA binding"/>
    <property type="evidence" value="ECO:0007669"/>
    <property type="project" value="InterPro"/>
</dbReference>
<comment type="caution">
    <text evidence="13">The sequence shown here is derived from an EMBL/GenBank/DDBJ whole genome shotgun (WGS) entry which is preliminary data.</text>
</comment>
<dbReference type="GO" id="GO:0051026">
    <property type="term" value="P:chiasma assembly"/>
    <property type="evidence" value="ECO:0007669"/>
    <property type="project" value="TreeGrafter"/>
</dbReference>
<keyword evidence="14" id="KW-1185">Reference proteome</keyword>
<dbReference type="PANTHER" id="PTHR11361">
    <property type="entry name" value="DNA MISMATCH REPAIR PROTEIN MUTS FAMILY MEMBER"/>
    <property type="match status" value="1"/>
</dbReference>
<dbReference type="SUPFAM" id="SSF52540">
    <property type="entry name" value="P-loop containing nucleoside triphosphate hydrolases"/>
    <property type="match status" value="1"/>
</dbReference>
<keyword evidence="6" id="KW-0067">ATP-binding</keyword>
<dbReference type="PROSITE" id="PS00486">
    <property type="entry name" value="DNA_MISMATCH_REPAIR_2"/>
    <property type="match status" value="1"/>
</dbReference>
<reference evidence="13" key="1">
    <citation type="journal article" date="2021" name="Nat. Commun.">
        <title>Genetic determinants of endophytism in the Arabidopsis root mycobiome.</title>
        <authorList>
            <person name="Mesny F."/>
            <person name="Miyauchi S."/>
            <person name="Thiergart T."/>
            <person name="Pickel B."/>
            <person name="Atanasova L."/>
            <person name="Karlsson M."/>
            <person name="Huettel B."/>
            <person name="Barry K.W."/>
            <person name="Haridas S."/>
            <person name="Chen C."/>
            <person name="Bauer D."/>
            <person name="Andreopoulos W."/>
            <person name="Pangilinan J."/>
            <person name="LaButti K."/>
            <person name="Riley R."/>
            <person name="Lipzen A."/>
            <person name="Clum A."/>
            <person name="Drula E."/>
            <person name="Henrissat B."/>
            <person name="Kohler A."/>
            <person name="Grigoriev I.V."/>
            <person name="Martin F.M."/>
            <person name="Hacquard S."/>
        </authorList>
    </citation>
    <scope>NUCLEOTIDE SEQUENCE</scope>
    <source>
        <strain evidence="13">MPI-CAGE-CH-0235</strain>
    </source>
</reference>
<dbReference type="GO" id="GO:0005694">
    <property type="term" value="C:chromosome"/>
    <property type="evidence" value="ECO:0007669"/>
    <property type="project" value="UniProtKB-SubCell"/>
</dbReference>
<dbReference type="Pfam" id="PF00488">
    <property type="entry name" value="MutS_V"/>
    <property type="match status" value="1"/>
</dbReference>
<evidence type="ECO:0000313" key="13">
    <source>
        <dbReference type="EMBL" id="KAH7326765.1"/>
    </source>
</evidence>
<keyword evidence="4" id="KW-0158">Chromosome</keyword>
<dbReference type="EMBL" id="JAGPNK010000002">
    <property type="protein sequence ID" value="KAH7326765.1"/>
    <property type="molecule type" value="Genomic_DNA"/>
</dbReference>
<protein>
    <recommendedName>
        <fullName evidence="10">DNA mismatch repair protein MSH5</fullName>
    </recommendedName>
    <alternativeName>
        <fullName evidence="11">MutS protein homolog 5</fullName>
    </alternativeName>
</protein>
<keyword evidence="5" id="KW-0547">Nucleotide-binding</keyword>
<keyword evidence="9" id="KW-0469">Meiosis</keyword>
<gene>
    <name evidence="13" type="ORF">B0I35DRAFT_475379</name>
</gene>
<evidence type="ECO:0000256" key="6">
    <source>
        <dbReference type="ARBA" id="ARBA00022840"/>
    </source>
</evidence>